<feature type="transmembrane region" description="Helical" evidence="5">
    <location>
        <begin position="12"/>
        <end position="32"/>
    </location>
</feature>
<protein>
    <submittedName>
        <fullName evidence="6">Isoprenylcysteine carboxylmethyltransferase family protein</fullName>
    </submittedName>
</protein>
<comment type="caution">
    <text evidence="6">The sequence shown here is derived from an EMBL/GenBank/DDBJ whole genome shotgun (WGS) entry which is preliminary data.</text>
</comment>
<dbReference type="RefSeq" id="WP_232138302.1">
    <property type="nucleotide sequence ID" value="NZ_CP089507.1"/>
</dbReference>
<dbReference type="PANTHER" id="PTHR43847:SF1">
    <property type="entry name" value="BLL3993 PROTEIN"/>
    <property type="match status" value="1"/>
</dbReference>
<evidence type="ECO:0000313" key="7">
    <source>
        <dbReference type="Proteomes" id="UP001430360"/>
    </source>
</evidence>
<sequence length="159" mass="17710">MVSERAHWLVRSTSPLHFCVTFAVAALLQNVFDLPLPPPGLALDTVHLVGTVLANTGLALALWCIALFALRRTTIMPAHMPARLIVRGPYRWTRNPFYLSLLLSYAGLAAILDVPWALALMPIPLAILRKAIIPFEEACLETRFGADYADYRASVPRWF</sequence>
<dbReference type="InterPro" id="IPR007318">
    <property type="entry name" value="Phopholipid_MeTrfase"/>
</dbReference>
<dbReference type="Gene3D" id="1.20.120.1630">
    <property type="match status" value="1"/>
</dbReference>
<feature type="transmembrane region" description="Helical" evidence="5">
    <location>
        <begin position="97"/>
        <end position="118"/>
    </location>
</feature>
<reference evidence="6" key="1">
    <citation type="submission" date="2021-12" db="EMBL/GenBank/DDBJ databases">
        <authorList>
            <person name="Ulrich A."/>
        </authorList>
    </citation>
    <scope>NUCLEOTIDE SEQUENCE</scope>
    <source>
        <strain evidence="6">A1P009</strain>
    </source>
</reference>
<reference evidence="6" key="2">
    <citation type="journal article" date="2022" name="Syst. Appl. Microbiol.">
        <title>Physiological and genomic characterisation of Luteimonas fraxinea sp. nov., a bacterial species associated with trees tolerant to ash dieback.</title>
        <authorList>
            <person name="Ulrich K."/>
            <person name="Becker R."/>
            <person name="Behrendt U."/>
            <person name="Kube M."/>
            <person name="Schneck V."/>
            <person name="Ulrich A."/>
        </authorList>
    </citation>
    <scope>NUCLEOTIDE SEQUENCE</scope>
    <source>
        <strain evidence="6">A1P009</strain>
    </source>
</reference>
<organism evidence="6 7">
    <name type="scientific">Luteimonas fraxinea</name>
    <dbReference type="NCBI Taxonomy" id="2901869"/>
    <lineage>
        <taxon>Bacteria</taxon>
        <taxon>Pseudomonadati</taxon>
        <taxon>Pseudomonadota</taxon>
        <taxon>Gammaproteobacteria</taxon>
        <taxon>Lysobacterales</taxon>
        <taxon>Lysobacteraceae</taxon>
        <taxon>Luteimonas</taxon>
    </lineage>
</organism>
<dbReference type="InterPro" id="IPR052527">
    <property type="entry name" value="Metal_cation-efflux_comp"/>
</dbReference>
<comment type="subcellular location">
    <subcellularLocation>
        <location evidence="1">Endomembrane system</location>
        <topology evidence="1">Multi-pass membrane protein</topology>
    </subcellularLocation>
</comment>
<evidence type="ECO:0000256" key="4">
    <source>
        <dbReference type="ARBA" id="ARBA00023136"/>
    </source>
</evidence>
<evidence type="ECO:0000313" key="6">
    <source>
        <dbReference type="EMBL" id="MCD9098880.1"/>
    </source>
</evidence>
<keyword evidence="4 5" id="KW-0472">Membrane</keyword>
<proteinExistence type="predicted"/>
<evidence type="ECO:0000256" key="2">
    <source>
        <dbReference type="ARBA" id="ARBA00022692"/>
    </source>
</evidence>
<keyword evidence="2 5" id="KW-0812">Transmembrane</keyword>
<dbReference type="PANTHER" id="PTHR43847">
    <property type="entry name" value="BLL3993 PROTEIN"/>
    <property type="match status" value="1"/>
</dbReference>
<name>A0ABS8UHC7_9GAMM</name>
<evidence type="ECO:0000256" key="3">
    <source>
        <dbReference type="ARBA" id="ARBA00022989"/>
    </source>
</evidence>
<dbReference type="Proteomes" id="UP001430360">
    <property type="component" value="Unassembled WGS sequence"/>
</dbReference>
<gene>
    <name evidence="6" type="ORF">LTT95_18295</name>
</gene>
<accession>A0ABS8UHC7</accession>
<evidence type="ECO:0000256" key="5">
    <source>
        <dbReference type="SAM" id="Phobius"/>
    </source>
</evidence>
<keyword evidence="3 5" id="KW-1133">Transmembrane helix</keyword>
<feature type="transmembrane region" description="Helical" evidence="5">
    <location>
        <begin position="52"/>
        <end position="70"/>
    </location>
</feature>
<dbReference type="EMBL" id="JAJQKU010000009">
    <property type="protein sequence ID" value="MCD9098880.1"/>
    <property type="molecule type" value="Genomic_DNA"/>
</dbReference>
<dbReference type="Pfam" id="PF04191">
    <property type="entry name" value="PEMT"/>
    <property type="match status" value="1"/>
</dbReference>
<keyword evidence="7" id="KW-1185">Reference proteome</keyword>
<evidence type="ECO:0000256" key="1">
    <source>
        <dbReference type="ARBA" id="ARBA00004127"/>
    </source>
</evidence>